<dbReference type="Gene3D" id="3.40.50.1820">
    <property type="entry name" value="alpha/beta hydrolase"/>
    <property type="match status" value="1"/>
</dbReference>
<dbReference type="AlphaFoldDB" id="A0A380KBK5"/>
<evidence type="ECO:0000313" key="1">
    <source>
        <dbReference type="EMBL" id="SUN62308.1"/>
    </source>
</evidence>
<proteinExistence type="predicted"/>
<organism evidence="1 2">
    <name type="scientific">Streptococcus hyointestinalis</name>
    <dbReference type="NCBI Taxonomy" id="1337"/>
    <lineage>
        <taxon>Bacteria</taxon>
        <taxon>Bacillati</taxon>
        <taxon>Bacillota</taxon>
        <taxon>Bacilli</taxon>
        <taxon>Lactobacillales</taxon>
        <taxon>Streptococcaceae</taxon>
        <taxon>Streptococcus</taxon>
    </lineage>
</organism>
<dbReference type="OrthoDB" id="9768578at2"/>
<dbReference type="InterPro" id="IPR029058">
    <property type="entry name" value="AB_hydrolase_fold"/>
</dbReference>
<keyword evidence="2" id="KW-1185">Reference proteome</keyword>
<accession>A0A380KBK5</accession>
<evidence type="ECO:0000313" key="2">
    <source>
        <dbReference type="Proteomes" id="UP000254924"/>
    </source>
</evidence>
<sequence length="534" mass="60634">MSKDLKILQVGESDWSEIAGVELPEALDWLFCKPDEIEELLTKERQEKLATMLKKGNIEEDSEIALEEIPVSFSGVMLTSPVAEDSLAPLMDTVEAYAVFHDEKTILEKAQKRGFFRRKVIRELRVDGNYQQLFDYLAMNLFRGQYGAKLKIGEIDVVPDVQDKVTYFGNKEAVFEGEFGEEFTPLFSFRYGFPSFAMGIEIWQEYTKSEGVDVYWLIEGLQAGSLGDIKRRFIISEKQFRAPYIISPMEGVGAYNVTVYAKGAGKLSIGALHWRYSRMGLGRFVLGGKRIADSKRQELFYYFNPGDMKPPLNVYFSGFRGAEGFEGFFMMKRLGAPFLLVADPRLEGGCFYMGTKKLEEQLVAAIKGTLDDLGFAESDLVLSGLSMGAYGAVYYALDLQPSAVIVGKPFTNVGDTVKRLKTRRPDEFETSSDMLANIIGDNSYASAEQLNERFWKKFSQSNYPNTTFAIAYMEQDDYDGHAFEKLLSYMSDKTIHIYGKGYTGRHNDNSRSVKQWFISQYHRLLSEKFGRRLS</sequence>
<gene>
    <name evidence="1" type="primary">asp2</name>
    <name evidence="1" type="ORF">NCTC12224_01810</name>
</gene>
<dbReference type="Proteomes" id="UP000254924">
    <property type="component" value="Unassembled WGS sequence"/>
</dbReference>
<protein>
    <submittedName>
        <fullName evidence="1">Gap2</fullName>
    </submittedName>
</protein>
<name>A0A380KBK5_9STRE</name>
<dbReference type="InterPro" id="IPR022267">
    <property type="entry name" value="Asp2"/>
</dbReference>
<dbReference type="NCBIfam" id="TIGR03712">
    <property type="entry name" value="acc_sec_asp2"/>
    <property type="match status" value="1"/>
</dbReference>
<dbReference type="Pfam" id="PF16929">
    <property type="entry name" value="Asp2"/>
    <property type="match status" value="1"/>
</dbReference>
<dbReference type="GO" id="GO:0015031">
    <property type="term" value="P:protein transport"/>
    <property type="evidence" value="ECO:0007669"/>
    <property type="project" value="InterPro"/>
</dbReference>
<dbReference type="SUPFAM" id="SSF53474">
    <property type="entry name" value="alpha/beta-Hydrolases"/>
    <property type="match status" value="1"/>
</dbReference>
<reference evidence="1 2" key="1">
    <citation type="submission" date="2018-06" db="EMBL/GenBank/DDBJ databases">
        <authorList>
            <consortium name="Pathogen Informatics"/>
            <person name="Doyle S."/>
        </authorList>
    </citation>
    <scope>NUCLEOTIDE SEQUENCE [LARGE SCALE GENOMIC DNA]</scope>
    <source>
        <strain evidence="1 2">NCTC12224</strain>
    </source>
</reference>
<dbReference type="EMBL" id="UHFN01000007">
    <property type="protein sequence ID" value="SUN62308.1"/>
    <property type="molecule type" value="Genomic_DNA"/>
</dbReference>